<evidence type="ECO:0008006" key="3">
    <source>
        <dbReference type="Google" id="ProtNLM"/>
    </source>
</evidence>
<accession>A0A0B5AM69</accession>
<dbReference type="HOGENOM" id="CLU_1862490_0_0_9"/>
<dbReference type="PROSITE" id="PS51257">
    <property type="entry name" value="PROKAR_LIPOPROTEIN"/>
    <property type="match status" value="1"/>
</dbReference>
<dbReference type="EMBL" id="CP009416">
    <property type="protein sequence ID" value="AJD89772.1"/>
    <property type="molecule type" value="Genomic_DNA"/>
</dbReference>
<proteinExistence type="predicted"/>
<gene>
    <name evidence="1" type="ORF">JMA_04550</name>
</gene>
<dbReference type="OrthoDB" id="2969779at2"/>
<dbReference type="STRING" id="1508404.JMA_04550"/>
<keyword evidence="2" id="KW-1185">Reference proteome</keyword>
<protein>
    <recommendedName>
        <fullName evidence="3">Preprotein translocase subunit SecD</fullName>
    </recommendedName>
</protein>
<dbReference type="Gene3D" id="3.30.1360.200">
    <property type="match status" value="1"/>
</dbReference>
<reference evidence="1 2" key="1">
    <citation type="submission" date="2014-08" db="EMBL/GenBank/DDBJ databases">
        <title>Complete genome of a marine bacteria Jeotgalibacillus malaysiensis.</title>
        <authorList>
            <person name="Yaakop A.S."/>
            <person name="Chan K.-G."/>
            <person name="Goh K.M."/>
        </authorList>
    </citation>
    <scope>NUCLEOTIDE SEQUENCE [LARGE SCALE GENOMIC DNA]</scope>
    <source>
        <strain evidence="1 2">D5</strain>
    </source>
</reference>
<dbReference type="Proteomes" id="UP000031449">
    <property type="component" value="Chromosome"/>
</dbReference>
<evidence type="ECO:0000313" key="1">
    <source>
        <dbReference type="EMBL" id="AJD89772.1"/>
    </source>
</evidence>
<dbReference type="AlphaFoldDB" id="A0A0B5AM69"/>
<sequence>MLKFPGFLIAAVLILSGCAGTEESQSTDELQEVTVKSEGDEILAETADFEKAEIRYEEDTGLMQLEMYMKDQQMMEEMFGERMGQEIHFYYGDELISSPNLLVPIEGESFTLAGDFDEETAEQIVEAIAQQAEEDQE</sequence>
<dbReference type="BioCyc" id="JESP1508404:G14D9-9672-MONOMER"/>
<organism evidence="1 2">
    <name type="scientific">Jeotgalibacillus malaysiensis</name>
    <dbReference type="NCBI Taxonomy" id="1508404"/>
    <lineage>
        <taxon>Bacteria</taxon>
        <taxon>Bacillati</taxon>
        <taxon>Bacillota</taxon>
        <taxon>Bacilli</taxon>
        <taxon>Bacillales</taxon>
        <taxon>Caryophanaceae</taxon>
        <taxon>Jeotgalibacillus</taxon>
    </lineage>
</organism>
<dbReference type="KEGG" id="jeo:JMA_04550"/>
<name>A0A0B5AM69_9BACL</name>
<evidence type="ECO:0000313" key="2">
    <source>
        <dbReference type="Proteomes" id="UP000031449"/>
    </source>
</evidence>